<keyword evidence="1" id="KW-0675">Receptor</keyword>
<dbReference type="EMBL" id="JBHSAO010000011">
    <property type="protein sequence ID" value="MFC4024988.1"/>
    <property type="molecule type" value="Genomic_DNA"/>
</dbReference>
<dbReference type="InterPro" id="IPR047705">
    <property type="entry name" value="AimR-like"/>
</dbReference>
<protein>
    <submittedName>
        <fullName evidence="1">AimR family lysis-lysogeny pheromone receptor</fullName>
    </submittedName>
</protein>
<evidence type="ECO:0000313" key="1">
    <source>
        <dbReference type="EMBL" id="MFC4024988.1"/>
    </source>
</evidence>
<proteinExistence type="predicted"/>
<sequence>MLLEKLMTSQSELTITEMMNLLSEENNSESVKEMMKKTCLQSSSKNIQKKGMEYLYMHGFMNELEILIEKNMESDNPSNRLWGLLYRIMLDQTLWRDNPHETLQRLRNYINQYSTNEPELLFLMEVIKEDAYQRLAQYNQVGNLMVTYKQYFSNIEERIIVSYFKVRVYRINIIYHLMRNELIMARKYAYRSLNMIDSKSVHACIHTHLGLSYTFDTYEKGMYHLNKALEISKELNNTHLIHILENKNIPFLSSHFNEVDNVTTTDIAEQAHVELAKGNKSKAIELLEDLPQKTPFQLYYLGKAKEDKSLLTQSYTYFIEKRSDYFFSRLPIDAIKEL</sequence>
<dbReference type="RefSeq" id="WP_379497488.1">
    <property type="nucleotide sequence ID" value="NZ_JBHSAO010000011.1"/>
</dbReference>
<organism evidence="1 2">
    <name type="scientific">Oceanobacillus longus</name>
    <dbReference type="NCBI Taxonomy" id="930120"/>
    <lineage>
        <taxon>Bacteria</taxon>
        <taxon>Bacillati</taxon>
        <taxon>Bacillota</taxon>
        <taxon>Bacilli</taxon>
        <taxon>Bacillales</taxon>
        <taxon>Bacillaceae</taxon>
        <taxon>Oceanobacillus</taxon>
    </lineage>
</organism>
<name>A0ABV8H1S9_9BACI</name>
<accession>A0ABV8H1S9</accession>
<evidence type="ECO:0000313" key="2">
    <source>
        <dbReference type="Proteomes" id="UP001595772"/>
    </source>
</evidence>
<gene>
    <name evidence="1" type="ORF">ACFOUV_14435</name>
</gene>
<dbReference type="Proteomes" id="UP001595772">
    <property type="component" value="Unassembled WGS sequence"/>
</dbReference>
<comment type="caution">
    <text evidence="1">The sequence shown here is derived from an EMBL/GenBank/DDBJ whole genome shotgun (WGS) entry which is preliminary data.</text>
</comment>
<reference evidence="2" key="1">
    <citation type="journal article" date="2019" name="Int. J. Syst. Evol. Microbiol.">
        <title>The Global Catalogue of Microorganisms (GCM) 10K type strain sequencing project: providing services to taxonomists for standard genome sequencing and annotation.</title>
        <authorList>
            <consortium name="The Broad Institute Genomics Platform"/>
            <consortium name="The Broad Institute Genome Sequencing Center for Infectious Disease"/>
            <person name="Wu L."/>
            <person name="Ma J."/>
        </authorList>
    </citation>
    <scope>NUCLEOTIDE SEQUENCE [LARGE SCALE GENOMIC DNA]</scope>
    <source>
        <strain evidence="2">IBRC-M 10703</strain>
    </source>
</reference>
<keyword evidence="2" id="KW-1185">Reference proteome</keyword>
<dbReference type="NCBIfam" id="NF038310">
    <property type="entry name" value="lysogeny_AimR"/>
    <property type="match status" value="1"/>
</dbReference>
<dbReference type="Pfam" id="PF22871">
    <property type="entry name" value="AimR"/>
    <property type="match status" value="1"/>
</dbReference>